<dbReference type="CDD" id="cd16963">
    <property type="entry name" value="CCE1"/>
    <property type="match status" value="1"/>
</dbReference>
<reference evidence="3 4" key="1">
    <citation type="submission" date="2015-01" db="EMBL/GenBank/DDBJ databases">
        <title>The Genome Sequence of Rhinocladiella mackenzie CBS 650.93.</title>
        <authorList>
            <consortium name="The Broad Institute Genomics Platform"/>
            <person name="Cuomo C."/>
            <person name="de Hoog S."/>
            <person name="Gorbushina A."/>
            <person name="Stielow B."/>
            <person name="Teixiera M."/>
            <person name="Abouelleil A."/>
            <person name="Chapman S.B."/>
            <person name="Priest M."/>
            <person name="Young S.K."/>
            <person name="Wortman J."/>
            <person name="Nusbaum C."/>
            <person name="Birren B."/>
        </authorList>
    </citation>
    <scope>NUCLEOTIDE SEQUENCE [LARGE SCALE GENOMIC DNA]</scope>
    <source>
        <strain evidence="3 4">CBS 650.93</strain>
    </source>
</reference>
<dbReference type="EMBL" id="KN847475">
    <property type="protein sequence ID" value="KIX10630.1"/>
    <property type="molecule type" value="Genomic_DNA"/>
</dbReference>
<feature type="compositionally biased region" description="Low complexity" evidence="1">
    <location>
        <begin position="140"/>
        <end position="156"/>
    </location>
</feature>
<sequence length="370" mass="41005">MRGNTSAESIQEVGLPLFWRKMAERVAKDDVSEIEGMKVPLSWLEELTLDKLHRLAVSIGSPCSGTKAVRIEGIRDAVSRASNSGREGGGLSLLSIDMGIKNLAFAHLTAPVMRSADSTRHLQYDKPTLQAWRRMAASELSNDAASPSSSELSYGSGQNGEEAAARNIVPNGKESFEPLDYAAHAYRLMKYMLQAYKPNQVVIERQRFRSGGQAAVLEWTIRVGVFEGMLYSVLRALTEEGVIQLNAEPVQPTRVNRYWLEGGNVSVSPSKKRLTGREVKKVKIDLVGKMLDRQDMKSNVRISGNLKPFTDEFVSTWKNTAKGKRAASPDIFKLDDLADCLLQGLAWIDWQNNRSRIDALGQDATDLTFT</sequence>
<dbReference type="STRING" id="1442369.A0A0D2JMF1"/>
<dbReference type="InterPro" id="IPR036397">
    <property type="entry name" value="RNaseH_sf"/>
</dbReference>
<proteinExistence type="predicted"/>
<keyword evidence="4" id="KW-1185">Reference proteome</keyword>
<evidence type="ECO:0000256" key="1">
    <source>
        <dbReference type="SAM" id="MobiDB-lite"/>
    </source>
</evidence>
<dbReference type="Proteomes" id="UP000053617">
    <property type="component" value="Unassembled WGS sequence"/>
</dbReference>
<dbReference type="GO" id="GO:0000403">
    <property type="term" value="F:Y-form DNA binding"/>
    <property type="evidence" value="ECO:0007669"/>
    <property type="project" value="TreeGrafter"/>
</dbReference>
<dbReference type="Gene3D" id="3.30.420.10">
    <property type="entry name" value="Ribonuclease H-like superfamily/Ribonuclease H"/>
    <property type="match status" value="1"/>
</dbReference>
<dbReference type="OrthoDB" id="5552842at2759"/>
<dbReference type="GeneID" id="25289785"/>
<feature type="region of interest" description="Disordered" evidence="1">
    <location>
        <begin position="140"/>
        <end position="161"/>
    </location>
</feature>
<dbReference type="GO" id="GO:0004520">
    <property type="term" value="F:DNA endonuclease activity"/>
    <property type="evidence" value="ECO:0007669"/>
    <property type="project" value="TreeGrafter"/>
</dbReference>
<dbReference type="GO" id="GO:0005739">
    <property type="term" value="C:mitochondrion"/>
    <property type="evidence" value="ECO:0007669"/>
    <property type="project" value="TreeGrafter"/>
</dbReference>
<dbReference type="HOGENOM" id="CLU_042191_0_0_1"/>
<dbReference type="GO" id="GO:0000402">
    <property type="term" value="F:crossed form four-way junction DNA binding"/>
    <property type="evidence" value="ECO:0007669"/>
    <property type="project" value="TreeGrafter"/>
</dbReference>
<dbReference type="InterPro" id="IPR012337">
    <property type="entry name" value="RNaseH-like_sf"/>
</dbReference>
<organism evidence="3 4">
    <name type="scientific">Rhinocladiella mackenziei CBS 650.93</name>
    <dbReference type="NCBI Taxonomy" id="1442369"/>
    <lineage>
        <taxon>Eukaryota</taxon>
        <taxon>Fungi</taxon>
        <taxon>Dikarya</taxon>
        <taxon>Ascomycota</taxon>
        <taxon>Pezizomycotina</taxon>
        <taxon>Eurotiomycetes</taxon>
        <taxon>Chaetothyriomycetidae</taxon>
        <taxon>Chaetothyriales</taxon>
        <taxon>Herpotrichiellaceae</taxon>
        <taxon>Rhinocladiella</taxon>
    </lineage>
</organism>
<dbReference type="PANTHER" id="PTHR28072">
    <property type="entry name" value="CRUCIFORM CUTTING ENDONUCLEASE 1, MITOCHONDRIAL-RELATED"/>
    <property type="match status" value="1"/>
</dbReference>
<dbReference type="VEuPathDB" id="FungiDB:Z518_01714"/>
<dbReference type="AlphaFoldDB" id="A0A0D2JMF1"/>
<evidence type="ECO:0000313" key="4">
    <source>
        <dbReference type="Proteomes" id="UP000053617"/>
    </source>
</evidence>
<dbReference type="RefSeq" id="XP_013277766.1">
    <property type="nucleotide sequence ID" value="XM_013422312.1"/>
</dbReference>
<accession>A0A0D2JMF1</accession>
<gene>
    <name evidence="3" type="ORF">Z518_01714</name>
</gene>
<name>A0A0D2JMF1_9EURO</name>
<dbReference type="InterPro" id="IPR039197">
    <property type="entry name" value="Mrs1/Cce1"/>
</dbReference>
<protein>
    <recommendedName>
        <fullName evidence="2">Mitochondrial resolvase Ydc2 catalytic domain-containing protein</fullName>
    </recommendedName>
</protein>
<dbReference type="InterPro" id="IPR015242">
    <property type="entry name" value="Ydc2_cat"/>
</dbReference>
<feature type="domain" description="Mitochondrial resolvase Ydc2 catalytic" evidence="2">
    <location>
        <begin position="94"/>
        <end position="357"/>
    </location>
</feature>
<dbReference type="GO" id="GO:0070336">
    <property type="term" value="F:flap-structured DNA binding"/>
    <property type="evidence" value="ECO:0007669"/>
    <property type="project" value="TreeGrafter"/>
</dbReference>
<dbReference type="PANTHER" id="PTHR28072:SF1">
    <property type="entry name" value="CRUCIFORM CUTTING ENDONUCLEASE 1, MITOCHONDRIAL-RELATED"/>
    <property type="match status" value="1"/>
</dbReference>
<evidence type="ECO:0000313" key="3">
    <source>
        <dbReference type="EMBL" id="KIX10630.1"/>
    </source>
</evidence>
<dbReference type="SUPFAM" id="SSF53098">
    <property type="entry name" value="Ribonuclease H-like"/>
    <property type="match status" value="1"/>
</dbReference>
<dbReference type="Pfam" id="PF09159">
    <property type="entry name" value="Ydc2-catalyt"/>
    <property type="match status" value="1"/>
</dbReference>
<evidence type="ECO:0000259" key="2">
    <source>
        <dbReference type="Pfam" id="PF09159"/>
    </source>
</evidence>